<evidence type="ECO:0000313" key="13">
    <source>
        <dbReference type="Proteomes" id="UP000249700"/>
    </source>
</evidence>
<dbReference type="Gene3D" id="3.30.1330.60">
    <property type="entry name" value="OmpA-like domain"/>
    <property type="match status" value="1"/>
</dbReference>
<dbReference type="Pfam" id="PF00691">
    <property type="entry name" value="OmpA"/>
    <property type="match status" value="1"/>
</dbReference>
<comment type="subcellular location">
    <subcellularLocation>
        <location evidence="1">Cell outer membrane</location>
    </subcellularLocation>
</comment>
<dbReference type="GO" id="GO:1990281">
    <property type="term" value="C:efflux pump complex"/>
    <property type="evidence" value="ECO:0007669"/>
    <property type="project" value="TreeGrafter"/>
</dbReference>
<dbReference type="Proteomes" id="UP000249700">
    <property type="component" value="Unassembled WGS sequence"/>
</dbReference>
<keyword evidence="7" id="KW-0998">Cell outer membrane</keyword>
<dbReference type="Pfam" id="PF05036">
    <property type="entry name" value="SPOR"/>
    <property type="match status" value="1"/>
</dbReference>
<dbReference type="Pfam" id="PF02321">
    <property type="entry name" value="OEP"/>
    <property type="match status" value="2"/>
</dbReference>
<comment type="similarity">
    <text evidence="2">Belongs to the outer membrane factor (OMF) (TC 1.B.17) family.</text>
</comment>
<keyword evidence="5" id="KW-0812">Transmembrane</keyword>
<dbReference type="CDD" id="cd07185">
    <property type="entry name" value="OmpA_C-like"/>
    <property type="match status" value="1"/>
</dbReference>
<reference evidence="12 13" key="1">
    <citation type="submission" date="2018-06" db="EMBL/GenBank/DDBJ databases">
        <title>Comparative analysis of microorganisms from saline springs in Andes Mountain Range, Colombia.</title>
        <authorList>
            <person name="Rubin E."/>
        </authorList>
    </citation>
    <scope>NUCLEOTIDE SEQUENCE [LARGE SCALE GENOMIC DNA]</scope>
    <source>
        <strain evidence="12 13">USBA-857</strain>
    </source>
</reference>
<comment type="caution">
    <text evidence="12">The sequence shown here is derived from an EMBL/GenBank/DDBJ whole genome shotgun (WGS) entry which is preliminary data.</text>
</comment>
<evidence type="ECO:0000256" key="8">
    <source>
        <dbReference type="PROSITE-ProRule" id="PRU00473"/>
    </source>
</evidence>
<evidence type="ECO:0000256" key="1">
    <source>
        <dbReference type="ARBA" id="ARBA00004442"/>
    </source>
</evidence>
<evidence type="ECO:0000256" key="2">
    <source>
        <dbReference type="ARBA" id="ARBA00007613"/>
    </source>
</evidence>
<keyword evidence="4" id="KW-1134">Transmembrane beta strand</keyword>
<dbReference type="InterPro" id="IPR036680">
    <property type="entry name" value="SPOR-like_sf"/>
</dbReference>
<dbReference type="PROSITE" id="PS01068">
    <property type="entry name" value="OMPA_1"/>
    <property type="match status" value="1"/>
</dbReference>
<sequence length="725" mass="78532">MNGRYPMTNLSAPVFLWPLSRSHRSASRWLAGSLLAASMVQAAPILAQEAPAGSMTLTEAVRQAVNGNPEVQVAWHAFQASRNEVDVARGGYLPSVDATAGIGREAVSDDGAGSYSTDFVELTLTQMLYDGFSTQNEVARLDQAKQVRFFELLDASEEVASDVFRAYEDVRRYRELVSLAQDNYAKHLRVYRQIEERVTSGSGRRVDLEQISGRLSLAESNLMTEAANLHDVSARFQRLVGEIPSSTLAPPPALGQALPASLQNALNMAYQGNPGFHAAIKNIEATRNELAGTRSAFQPRLEFRARTGRDNERSGVARLDGSSAELVASMNLYRGGSDQARFRQISDEVERSISLREQECVGLRQTTSIAYQSARRLEEQQRYLNQHRQHIDRVRGAYQQQFDIGQRTLLDVLDSENEYFDASRAYANALYDQRIAEAETLAAMGALLTQLEVRREGLPSLGEIGSEGVMVDAETICPAQGPASLTLDDLTAGLDIPKAASPDIVLSADALFAPGSAELSAQAREELAGLAAELKARNDLARVVIAGHADSSGSDAINEPLSQARADQVAGYLATRGVDRELLVARGFGSRQPVATNDTAEGRRANRRVEITFETLDFGFDASTMRPGSLSAAYGDSIGAASTMPEADAQSTYLQVAALSAADRARALKEELTVRLASELRVLSDGDLHRVQVGPVALKELPSLQARLQALGYTGAFVVQPEQPS</sequence>
<evidence type="ECO:0000259" key="11">
    <source>
        <dbReference type="PROSITE" id="PS51724"/>
    </source>
</evidence>
<dbReference type="PANTHER" id="PTHR30026:SF22">
    <property type="entry name" value="OUTER MEMBRANE EFFLUX PROTEIN"/>
    <property type="match status" value="1"/>
</dbReference>
<dbReference type="PRINTS" id="PR01021">
    <property type="entry name" value="OMPADOMAIN"/>
</dbReference>
<evidence type="ECO:0000256" key="7">
    <source>
        <dbReference type="ARBA" id="ARBA00023237"/>
    </source>
</evidence>
<dbReference type="Gene3D" id="3.30.70.1070">
    <property type="entry name" value="Sporulation related repeat"/>
    <property type="match status" value="1"/>
</dbReference>
<evidence type="ECO:0000256" key="4">
    <source>
        <dbReference type="ARBA" id="ARBA00022452"/>
    </source>
</evidence>
<dbReference type="InterPro" id="IPR006690">
    <property type="entry name" value="OMPA-like_CS"/>
</dbReference>
<feature type="chain" id="PRO_5016371910" evidence="9">
    <location>
        <begin position="43"/>
        <end position="725"/>
    </location>
</feature>
<evidence type="ECO:0000256" key="9">
    <source>
        <dbReference type="SAM" id="SignalP"/>
    </source>
</evidence>
<dbReference type="InterPro" id="IPR036737">
    <property type="entry name" value="OmpA-like_sf"/>
</dbReference>
<evidence type="ECO:0000256" key="5">
    <source>
        <dbReference type="ARBA" id="ARBA00022692"/>
    </source>
</evidence>
<feature type="signal peptide" evidence="9">
    <location>
        <begin position="1"/>
        <end position="42"/>
    </location>
</feature>
<keyword evidence="9" id="KW-0732">Signal</keyword>
<evidence type="ECO:0000256" key="3">
    <source>
        <dbReference type="ARBA" id="ARBA00022448"/>
    </source>
</evidence>
<evidence type="ECO:0000313" key="12">
    <source>
        <dbReference type="EMBL" id="RAR59034.1"/>
    </source>
</evidence>
<dbReference type="InterPro" id="IPR010130">
    <property type="entry name" value="T1SS_OMP_TolC"/>
</dbReference>
<organism evidence="12 13">
    <name type="scientific">Onishia taeanensis</name>
    <dbReference type="NCBI Taxonomy" id="284577"/>
    <lineage>
        <taxon>Bacteria</taxon>
        <taxon>Pseudomonadati</taxon>
        <taxon>Pseudomonadota</taxon>
        <taxon>Gammaproteobacteria</taxon>
        <taxon>Oceanospirillales</taxon>
        <taxon>Halomonadaceae</taxon>
        <taxon>Onishia</taxon>
    </lineage>
</organism>
<dbReference type="GO" id="GO:0015288">
    <property type="term" value="F:porin activity"/>
    <property type="evidence" value="ECO:0007669"/>
    <property type="project" value="TreeGrafter"/>
</dbReference>
<protein>
    <submittedName>
        <fullName evidence="12">Adhesin transport system outer membrane protein</fullName>
    </submittedName>
</protein>
<gene>
    <name evidence="12" type="ORF">BCL93_11067</name>
</gene>
<dbReference type="InterPro" id="IPR007730">
    <property type="entry name" value="SPOR-like_dom"/>
</dbReference>
<dbReference type="InterPro" id="IPR003423">
    <property type="entry name" value="OMP_efflux"/>
</dbReference>
<evidence type="ECO:0000259" key="10">
    <source>
        <dbReference type="PROSITE" id="PS51123"/>
    </source>
</evidence>
<keyword evidence="3" id="KW-0813">Transport</keyword>
<dbReference type="NCBIfam" id="TIGR01844">
    <property type="entry name" value="type_I_sec_TolC"/>
    <property type="match status" value="1"/>
</dbReference>
<dbReference type="GO" id="GO:0015562">
    <property type="term" value="F:efflux transmembrane transporter activity"/>
    <property type="evidence" value="ECO:0007669"/>
    <property type="project" value="InterPro"/>
</dbReference>
<dbReference type="InterPro" id="IPR051906">
    <property type="entry name" value="TolC-like"/>
</dbReference>
<dbReference type="PROSITE" id="PS51123">
    <property type="entry name" value="OMPA_2"/>
    <property type="match status" value="1"/>
</dbReference>
<accession>A0A328XTS0</accession>
<dbReference type="AlphaFoldDB" id="A0A328XTS0"/>
<dbReference type="EMBL" id="QLSX01000010">
    <property type="protein sequence ID" value="RAR59034.1"/>
    <property type="molecule type" value="Genomic_DNA"/>
</dbReference>
<dbReference type="InterPro" id="IPR006665">
    <property type="entry name" value="OmpA-like"/>
</dbReference>
<feature type="domain" description="SPOR" evidence="11">
    <location>
        <begin position="646"/>
        <end position="721"/>
    </location>
</feature>
<evidence type="ECO:0000256" key="6">
    <source>
        <dbReference type="ARBA" id="ARBA00023136"/>
    </source>
</evidence>
<dbReference type="PROSITE" id="PS51724">
    <property type="entry name" value="SPOR"/>
    <property type="match status" value="1"/>
</dbReference>
<dbReference type="GO" id="GO:0009279">
    <property type="term" value="C:cell outer membrane"/>
    <property type="evidence" value="ECO:0007669"/>
    <property type="project" value="UniProtKB-SubCell"/>
</dbReference>
<dbReference type="Gene3D" id="1.20.1600.10">
    <property type="entry name" value="Outer membrane efflux proteins (OEP)"/>
    <property type="match status" value="1"/>
</dbReference>
<dbReference type="SUPFAM" id="SSF103088">
    <property type="entry name" value="OmpA-like"/>
    <property type="match status" value="1"/>
</dbReference>
<dbReference type="GO" id="GO:0042834">
    <property type="term" value="F:peptidoglycan binding"/>
    <property type="evidence" value="ECO:0007669"/>
    <property type="project" value="InterPro"/>
</dbReference>
<proteinExistence type="inferred from homology"/>
<keyword evidence="6 8" id="KW-0472">Membrane</keyword>
<dbReference type="SUPFAM" id="SSF56954">
    <property type="entry name" value="Outer membrane efflux proteins (OEP)"/>
    <property type="match status" value="1"/>
</dbReference>
<dbReference type="PRINTS" id="PR01023">
    <property type="entry name" value="NAFLGMOTY"/>
</dbReference>
<name>A0A328XTS0_9GAMM</name>
<feature type="domain" description="OmpA-like" evidence="10">
    <location>
        <begin position="499"/>
        <end position="617"/>
    </location>
</feature>
<dbReference type="InterPro" id="IPR006664">
    <property type="entry name" value="OMP_bac"/>
</dbReference>
<dbReference type="PANTHER" id="PTHR30026">
    <property type="entry name" value="OUTER MEMBRANE PROTEIN TOLC"/>
    <property type="match status" value="1"/>
</dbReference>
<dbReference type="SUPFAM" id="SSF110997">
    <property type="entry name" value="Sporulation related repeat"/>
    <property type="match status" value="1"/>
</dbReference>